<evidence type="ECO:0000313" key="2">
    <source>
        <dbReference type="Proteomes" id="UP000321026"/>
    </source>
</evidence>
<gene>
    <name evidence="1" type="ORF">E6Q11_03165</name>
</gene>
<evidence type="ECO:0000313" key="1">
    <source>
        <dbReference type="EMBL" id="TXG77192.1"/>
    </source>
</evidence>
<dbReference type="AlphaFoldDB" id="A0A5C7J8E0"/>
<dbReference type="Pfam" id="PF13385">
    <property type="entry name" value="Laminin_G_3"/>
    <property type="match status" value="1"/>
</dbReference>
<proteinExistence type="predicted"/>
<sequence>MSAPQQVLFGINQNQDSTLLTGILAYWKFDESSGNATDSSGNSETLTNIGTMTFVSGKINNGIQSASGKNMQKTADNIGLSSGGDYSWSFWVNFSAFTSGYVFRHRTASGANRDNLVYVSGSGEVRMYASGNEITDSGLSTSTWYHFVVTKTGTTFELFTNTVSQGTTTQGTSGAALNQISIGGDIDGSTSLLTGVIDEFGVWDRALSSAEISELYNGGSGNQYPF</sequence>
<dbReference type="SUPFAM" id="SSF49899">
    <property type="entry name" value="Concanavalin A-like lectins/glucanases"/>
    <property type="match status" value="1"/>
</dbReference>
<protein>
    <submittedName>
        <fullName evidence="1">LamG domain-containing protein</fullName>
    </submittedName>
</protein>
<dbReference type="EMBL" id="SSDS01000051">
    <property type="protein sequence ID" value="TXG77192.1"/>
    <property type="molecule type" value="Genomic_DNA"/>
</dbReference>
<accession>A0A5C7J8E0</accession>
<dbReference type="InterPro" id="IPR013320">
    <property type="entry name" value="ConA-like_dom_sf"/>
</dbReference>
<dbReference type="Gene3D" id="2.60.120.200">
    <property type="match status" value="1"/>
</dbReference>
<reference evidence="1 2" key="1">
    <citation type="submission" date="2018-09" db="EMBL/GenBank/DDBJ databases">
        <title>Metagenome Assembled Genomes from an Advanced Water Purification Facility.</title>
        <authorList>
            <person name="Stamps B.W."/>
            <person name="Spear J.R."/>
        </authorList>
    </citation>
    <scope>NUCLEOTIDE SEQUENCE [LARGE SCALE GENOMIC DNA]</scope>
    <source>
        <strain evidence="1">Bin_63_2</strain>
    </source>
</reference>
<comment type="caution">
    <text evidence="1">The sequence shown here is derived from an EMBL/GenBank/DDBJ whole genome shotgun (WGS) entry which is preliminary data.</text>
</comment>
<organism evidence="1 2">
    <name type="scientific">Candidatus Dojkabacteria bacterium</name>
    <dbReference type="NCBI Taxonomy" id="2099670"/>
    <lineage>
        <taxon>Bacteria</taxon>
        <taxon>Candidatus Dojkabacteria</taxon>
    </lineage>
</organism>
<dbReference type="Proteomes" id="UP000321026">
    <property type="component" value="Unassembled WGS sequence"/>
</dbReference>
<name>A0A5C7J8E0_9BACT</name>